<feature type="domain" description="Solute-binding protein family 5" evidence="1">
    <location>
        <begin position="75"/>
        <end position="455"/>
    </location>
</feature>
<dbReference type="Pfam" id="PF00496">
    <property type="entry name" value="SBP_bac_5"/>
    <property type="match status" value="1"/>
</dbReference>
<sequence length="560" mass="64639">MKKFFKIFLVISLIVFAFNLSFGETYDRNETFVAGGGLWNTPTNWNPFTPWNATTGTVGLVYETLFTYDPLSNNLKPWLAEKGEWISDNEYLLTLKKGINWADGNTFDSNDVYFTFDISRKYELSYSNVWNYVSDVEIIGKYQVKITFKESRYHEWSYFLYQQPIMPHHIWENMTQKELLETANKYPMGTGMYKYDAVGADRMIWIRNENWWGNNLFGKPAPKRIVYMQISGNNVSLGMLMKGELDISNFFIPGVPRIKSLYNLTTYYKEAPYMLPENVAILFMDVNKKPMDDSNFRRAVSFAINSEMIAEKVYEEQVQPAGATGLIPIDSWKSYIDKDIEKNYGFNYNPSKAKTILAENGYKDINKDGYVETPDGKTISLELVVPNGWTDWMEAAKIIASGLREVGINVNAKFPDYSVFLSMRQKGGFDMLIDNASSSVSKTPWTYWNWVASNRIYTNEITQGNWGRYENKDLFDLIIKFNFAKEGSSNSKEIASNIEKILLEEMPSIPLWYNGMWFQGSTSYWTNYPTEDNPIGYPSTWGGKWQIGGLNMLLNMKPAN</sequence>
<dbReference type="Gene3D" id="3.40.190.10">
    <property type="entry name" value="Periplasmic binding protein-like II"/>
    <property type="match status" value="1"/>
</dbReference>
<organism evidence="2 3">
    <name type="scientific">Oceanotoga teriensis</name>
    <dbReference type="NCBI Taxonomy" id="515440"/>
    <lineage>
        <taxon>Bacteria</taxon>
        <taxon>Thermotogati</taxon>
        <taxon>Thermotogota</taxon>
        <taxon>Thermotogae</taxon>
        <taxon>Petrotogales</taxon>
        <taxon>Petrotogaceae</taxon>
        <taxon>Oceanotoga</taxon>
    </lineage>
</organism>
<dbReference type="RefSeq" id="WP_109604015.1">
    <property type="nucleotide sequence ID" value="NZ_QGGI01000003.1"/>
</dbReference>
<comment type="caution">
    <text evidence="2">The sequence shown here is derived from an EMBL/GenBank/DDBJ whole genome shotgun (WGS) entry which is preliminary data.</text>
</comment>
<proteinExistence type="predicted"/>
<evidence type="ECO:0000313" key="3">
    <source>
        <dbReference type="Proteomes" id="UP000245921"/>
    </source>
</evidence>
<dbReference type="AlphaFoldDB" id="A0AA45C849"/>
<dbReference type="PANTHER" id="PTHR30290:SF82">
    <property type="entry name" value="ABC-TYPE DIPEPTIDE_OLIGOPEPTIDE TRANSPORT SYSTEM, PERIPLASMIC COMPONENT"/>
    <property type="match status" value="1"/>
</dbReference>
<dbReference type="CDD" id="cd08509">
    <property type="entry name" value="PBP2_TmCBP_oligosaccharides_like"/>
    <property type="match status" value="1"/>
</dbReference>
<accession>A0AA45C849</accession>
<gene>
    <name evidence="2" type="ORF">C7380_10375</name>
</gene>
<name>A0AA45C849_9BACT</name>
<dbReference type="GO" id="GO:0015833">
    <property type="term" value="P:peptide transport"/>
    <property type="evidence" value="ECO:0007669"/>
    <property type="project" value="TreeGrafter"/>
</dbReference>
<protein>
    <submittedName>
        <fullName evidence="2">Peptide/nickel transport system substrate-binding protein</fullName>
    </submittedName>
</protein>
<dbReference type="PIRSF" id="PIRSF002741">
    <property type="entry name" value="MppA"/>
    <property type="match status" value="1"/>
</dbReference>
<dbReference type="SUPFAM" id="SSF53850">
    <property type="entry name" value="Periplasmic binding protein-like II"/>
    <property type="match status" value="1"/>
</dbReference>
<dbReference type="InterPro" id="IPR000914">
    <property type="entry name" value="SBP_5_dom"/>
</dbReference>
<dbReference type="InterPro" id="IPR030678">
    <property type="entry name" value="Peptide/Ni-bd"/>
</dbReference>
<dbReference type="EMBL" id="QGGI01000003">
    <property type="protein sequence ID" value="PWJ95897.1"/>
    <property type="molecule type" value="Genomic_DNA"/>
</dbReference>
<reference evidence="2 3" key="1">
    <citation type="submission" date="2018-05" db="EMBL/GenBank/DDBJ databases">
        <title>Genomic Encyclopedia of Type Strains, Phase IV (KMG-IV): sequencing the most valuable type-strain genomes for metagenomic binning, comparative biology and taxonomic classification.</title>
        <authorList>
            <person name="Goeker M."/>
        </authorList>
    </citation>
    <scope>NUCLEOTIDE SEQUENCE [LARGE SCALE GENOMIC DNA]</scope>
    <source>
        <strain evidence="2 3">DSM 24906</strain>
    </source>
</reference>
<dbReference type="Proteomes" id="UP000245921">
    <property type="component" value="Unassembled WGS sequence"/>
</dbReference>
<dbReference type="Gene3D" id="3.90.76.10">
    <property type="entry name" value="Dipeptide-binding Protein, Domain 1"/>
    <property type="match status" value="1"/>
</dbReference>
<dbReference type="InterPro" id="IPR039424">
    <property type="entry name" value="SBP_5"/>
</dbReference>
<evidence type="ECO:0000313" key="2">
    <source>
        <dbReference type="EMBL" id="PWJ95897.1"/>
    </source>
</evidence>
<evidence type="ECO:0000259" key="1">
    <source>
        <dbReference type="Pfam" id="PF00496"/>
    </source>
</evidence>
<dbReference type="GO" id="GO:0043190">
    <property type="term" value="C:ATP-binding cassette (ABC) transporter complex"/>
    <property type="evidence" value="ECO:0007669"/>
    <property type="project" value="InterPro"/>
</dbReference>
<dbReference type="Gene3D" id="3.10.105.10">
    <property type="entry name" value="Dipeptide-binding Protein, Domain 3"/>
    <property type="match status" value="1"/>
</dbReference>
<keyword evidence="3" id="KW-1185">Reference proteome</keyword>
<dbReference type="PANTHER" id="PTHR30290">
    <property type="entry name" value="PERIPLASMIC BINDING COMPONENT OF ABC TRANSPORTER"/>
    <property type="match status" value="1"/>
</dbReference>
<dbReference type="GO" id="GO:1904680">
    <property type="term" value="F:peptide transmembrane transporter activity"/>
    <property type="evidence" value="ECO:0007669"/>
    <property type="project" value="TreeGrafter"/>
</dbReference>
<dbReference type="GO" id="GO:0042597">
    <property type="term" value="C:periplasmic space"/>
    <property type="evidence" value="ECO:0007669"/>
    <property type="project" value="UniProtKB-ARBA"/>
</dbReference>